<keyword evidence="1" id="KW-0812">Transmembrane</keyword>
<keyword evidence="4" id="KW-1185">Reference proteome</keyword>
<keyword evidence="2" id="KW-0732">Signal</keyword>
<gene>
    <name evidence="3" type="ORF">FHS18_002069</name>
</gene>
<proteinExistence type="predicted"/>
<comment type="caution">
    <text evidence="3">The sequence shown here is derived from an EMBL/GenBank/DDBJ whole genome shotgun (WGS) entry which is preliminary data.</text>
</comment>
<dbReference type="EMBL" id="JACHXK010000003">
    <property type="protein sequence ID" value="MBB3110006.1"/>
    <property type="molecule type" value="Genomic_DNA"/>
</dbReference>
<dbReference type="NCBIfam" id="NF038039">
    <property type="entry name" value="WGxxGxxG-CTERM"/>
    <property type="match status" value="1"/>
</dbReference>
<feature type="chain" id="PRO_5030796346" evidence="2">
    <location>
        <begin position="24"/>
        <end position="95"/>
    </location>
</feature>
<name>A0A7W5FM88_9BACL</name>
<dbReference type="NCBIfam" id="NF041742">
    <property type="entry name" value="WGxxGxxG_fam"/>
    <property type="match status" value="1"/>
</dbReference>
<dbReference type="RefSeq" id="WP_183599598.1">
    <property type="nucleotide sequence ID" value="NZ_JACHXK010000003.1"/>
</dbReference>
<dbReference type="AlphaFoldDB" id="A0A7W5FM88"/>
<sequence length="95" mass="10299">MKRQIAAALLATSLLLVPVTASATSATDTGANRNTQTYGTDNAHRLNTYDTGANYYRINAAQDDDGTDWGWLGLLGLLGLAGMRGRNRDRDRERA</sequence>
<protein>
    <submittedName>
        <fullName evidence="3">MYXO-CTERM domain-containing protein</fullName>
    </submittedName>
</protein>
<feature type="signal peptide" evidence="2">
    <location>
        <begin position="1"/>
        <end position="23"/>
    </location>
</feature>
<reference evidence="3 4" key="1">
    <citation type="submission" date="2020-08" db="EMBL/GenBank/DDBJ databases">
        <title>Genomic Encyclopedia of Type Strains, Phase III (KMG-III): the genomes of soil and plant-associated and newly described type strains.</title>
        <authorList>
            <person name="Whitman W."/>
        </authorList>
    </citation>
    <scope>NUCLEOTIDE SEQUENCE [LARGE SCALE GENOMIC DNA]</scope>
    <source>
        <strain evidence="3 4">CECT 5862</strain>
    </source>
</reference>
<evidence type="ECO:0000256" key="2">
    <source>
        <dbReference type="SAM" id="SignalP"/>
    </source>
</evidence>
<keyword evidence="1" id="KW-0472">Membrane</keyword>
<feature type="transmembrane region" description="Helical" evidence="1">
    <location>
        <begin position="69"/>
        <end position="85"/>
    </location>
</feature>
<dbReference type="Proteomes" id="UP000570361">
    <property type="component" value="Unassembled WGS sequence"/>
</dbReference>
<evidence type="ECO:0000313" key="4">
    <source>
        <dbReference type="Proteomes" id="UP000570361"/>
    </source>
</evidence>
<accession>A0A7W5FM88</accession>
<organism evidence="3 4">
    <name type="scientific">Paenibacillus phyllosphaerae</name>
    <dbReference type="NCBI Taxonomy" id="274593"/>
    <lineage>
        <taxon>Bacteria</taxon>
        <taxon>Bacillati</taxon>
        <taxon>Bacillota</taxon>
        <taxon>Bacilli</taxon>
        <taxon>Bacillales</taxon>
        <taxon>Paenibacillaceae</taxon>
        <taxon>Paenibacillus</taxon>
    </lineage>
</organism>
<keyword evidence="1" id="KW-1133">Transmembrane helix</keyword>
<evidence type="ECO:0000313" key="3">
    <source>
        <dbReference type="EMBL" id="MBB3110006.1"/>
    </source>
</evidence>
<evidence type="ECO:0000256" key="1">
    <source>
        <dbReference type="SAM" id="Phobius"/>
    </source>
</evidence>